<gene>
    <name evidence="1" type="ORF">GF068_32885</name>
</gene>
<proteinExistence type="predicted"/>
<dbReference type="RefSeq" id="WP_153823491.1">
    <property type="nucleotide sequence ID" value="NZ_WJIE01000013.1"/>
</dbReference>
<sequence>MGGSRTLQDQRHGQRAWLSYTLPSDKLRLAWIEVEHLDRRGRIGPVRAGRASTDVRAGIAFRF</sequence>
<dbReference type="AlphaFoldDB" id="A0A6N7PXG4"/>
<dbReference type="Proteomes" id="UP000440224">
    <property type="component" value="Unassembled WGS sequence"/>
</dbReference>
<comment type="caution">
    <text evidence="1">The sequence shown here is derived from an EMBL/GenBank/DDBJ whole genome shotgun (WGS) entry which is preliminary data.</text>
</comment>
<keyword evidence="2" id="KW-1185">Reference proteome</keyword>
<dbReference type="EMBL" id="WJIE01000013">
    <property type="protein sequence ID" value="MRG96683.1"/>
    <property type="molecule type" value="Genomic_DNA"/>
</dbReference>
<reference evidence="1 2" key="1">
    <citation type="submission" date="2019-10" db="EMBL/GenBank/DDBJ databases">
        <title>A soil myxobacterium in the family Polyangiaceae.</title>
        <authorList>
            <person name="Li Y."/>
            <person name="Wang J."/>
        </authorList>
    </citation>
    <scope>NUCLEOTIDE SEQUENCE [LARGE SCALE GENOMIC DNA]</scope>
    <source>
        <strain evidence="1 2">DSM 14734</strain>
    </source>
</reference>
<name>A0A6N7PXG4_9BACT</name>
<evidence type="ECO:0008006" key="3">
    <source>
        <dbReference type="Google" id="ProtNLM"/>
    </source>
</evidence>
<protein>
    <recommendedName>
        <fullName evidence="3">Porin</fullName>
    </recommendedName>
</protein>
<evidence type="ECO:0000313" key="2">
    <source>
        <dbReference type="Proteomes" id="UP000440224"/>
    </source>
</evidence>
<evidence type="ECO:0000313" key="1">
    <source>
        <dbReference type="EMBL" id="MRG96683.1"/>
    </source>
</evidence>
<organism evidence="1 2">
    <name type="scientific">Polyangium spumosum</name>
    <dbReference type="NCBI Taxonomy" id="889282"/>
    <lineage>
        <taxon>Bacteria</taxon>
        <taxon>Pseudomonadati</taxon>
        <taxon>Myxococcota</taxon>
        <taxon>Polyangia</taxon>
        <taxon>Polyangiales</taxon>
        <taxon>Polyangiaceae</taxon>
        <taxon>Polyangium</taxon>
    </lineage>
</organism>
<accession>A0A6N7PXG4</accession>